<dbReference type="PANTHER" id="PTHR31299:SF0">
    <property type="entry name" value="ESTERASE, PUTATIVE (AFU_ORTHOLOGUE AFUA_1G05850)-RELATED"/>
    <property type="match status" value="1"/>
</dbReference>
<dbReference type="EMBL" id="BAAAZD010000001">
    <property type="protein sequence ID" value="GAA3999169.1"/>
    <property type="molecule type" value="Genomic_DNA"/>
</dbReference>
<dbReference type="SUPFAM" id="SSF159501">
    <property type="entry name" value="EreA/ChaN-like"/>
    <property type="match status" value="1"/>
</dbReference>
<feature type="region of interest" description="Disordered" evidence="1">
    <location>
        <begin position="357"/>
        <end position="385"/>
    </location>
</feature>
<organism evidence="3 4">
    <name type="scientific">Sphingomonas humi</name>
    <dbReference type="NCBI Taxonomy" id="335630"/>
    <lineage>
        <taxon>Bacteria</taxon>
        <taxon>Pseudomonadati</taxon>
        <taxon>Pseudomonadota</taxon>
        <taxon>Alphaproteobacteria</taxon>
        <taxon>Sphingomonadales</taxon>
        <taxon>Sphingomonadaceae</taxon>
        <taxon>Sphingomonas</taxon>
    </lineage>
</organism>
<dbReference type="RefSeq" id="WP_344708710.1">
    <property type="nucleotide sequence ID" value="NZ_BAAAZD010000001.1"/>
</dbReference>
<dbReference type="CDD" id="cd14728">
    <property type="entry name" value="Ere-like"/>
    <property type="match status" value="1"/>
</dbReference>
<comment type="caution">
    <text evidence="3">The sequence shown here is derived from an EMBL/GenBank/DDBJ whole genome shotgun (WGS) entry which is preliminary data.</text>
</comment>
<feature type="chain" id="PRO_5045196643" description="Erythromycin esterase family protein" evidence="2">
    <location>
        <begin position="21"/>
        <end position="464"/>
    </location>
</feature>
<evidence type="ECO:0000256" key="1">
    <source>
        <dbReference type="SAM" id="MobiDB-lite"/>
    </source>
</evidence>
<evidence type="ECO:0008006" key="5">
    <source>
        <dbReference type="Google" id="ProtNLM"/>
    </source>
</evidence>
<sequence length="464" mass="50243">MIANILAAAIALAPVAPAPAGQSATIAADEAAARRWIASGGHRFDPSTLSSADLQPLVARLKGTRVIGVGEATHGTHQDQAFKAELIKELVRAGAIDALAIECNRAAGYAFDRYVVSGEGDPAALIRSPSFFSIWRNDDFAGLLLWIRAWNQTAATPVHVYGIDVQDSGNDADFALSVLAHHAPAAAADLRARLAPILPAHGGRASSIFDWVRNVDAVTVARMLASATDLEAALTAAAPDRSPDRDLAEARYAARAARQGLLSFEHDYAGAKQDRLPQEYWGRRDREMARNLLDRIGTGRAAFWAQNGHVVAAVPEWEDKGYVTTGVMLRRTLAQDYQVVGFTWSRAVVRAVALPRKAPSPPEGKRVFSDSPARNDRPGDLGATFSPLPGDGYWIDMAARPRSPALDRWAARPTYWGVIGWRFDPTSFQVGTTPDQPPGKGYDIIVWHRTMSAARTWPRALPTH</sequence>
<keyword evidence="2" id="KW-0732">Signal</keyword>
<dbReference type="InterPro" id="IPR052036">
    <property type="entry name" value="Hydrolase/PRTase-associated"/>
</dbReference>
<gene>
    <name evidence="3" type="ORF">GCM10022211_06330</name>
</gene>
<dbReference type="Gene3D" id="3.30.1870.10">
    <property type="entry name" value="EreA-like, domain 2"/>
    <property type="match status" value="1"/>
</dbReference>
<protein>
    <recommendedName>
        <fullName evidence="5">Erythromycin esterase family protein</fullName>
    </recommendedName>
</protein>
<feature type="compositionally biased region" description="Basic and acidic residues" evidence="1">
    <location>
        <begin position="363"/>
        <end position="379"/>
    </location>
</feature>
<dbReference type="PANTHER" id="PTHR31299">
    <property type="entry name" value="ESTERASE, PUTATIVE (AFU_ORTHOLOGUE AFUA_1G05850)-RELATED"/>
    <property type="match status" value="1"/>
</dbReference>
<dbReference type="Gene3D" id="3.40.1660.10">
    <property type="entry name" value="EreA-like (biosynthetic domain)"/>
    <property type="match status" value="1"/>
</dbReference>
<accession>A0ABP7RL61</accession>
<evidence type="ECO:0000256" key="2">
    <source>
        <dbReference type="SAM" id="SignalP"/>
    </source>
</evidence>
<evidence type="ECO:0000313" key="4">
    <source>
        <dbReference type="Proteomes" id="UP001501310"/>
    </source>
</evidence>
<dbReference type="Pfam" id="PF05139">
    <property type="entry name" value="Erythro_esteras"/>
    <property type="match status" value="1"/>
</dbReference>
<evidence type="ECO:0000313" key="3">
    <source>
        <dbReference type="EMBL" id="GAA3999169.1"/>
    </source>
</evidence>
<reference evidence="4" key="1">
    <citation type="journal article" date="2019" name="Int. J. Syst. Evol. Microbiol.">
        <title>The Global Catalogue of Microorganisms (GCM) 10K type strain sequencing project: providing services to taxonomists for standard genome sequencing and annotation.</title>
        <authorList>
            <consortium name="The Broad Institute Genomics Platform"/>
            <consortium name="The Broad Institute Genome Sequencing Center for Infectious Disease"/>
            <person name="Wu L."/>
            <person name="Ma J."/>
        </authorList>
    </citation>
    <scope>NUCLEOTIDE SEQUENCE [LARGE SCALE GENOMIC DNA]</scope>
    <source>
        <strain evidence="4">JCM 16603</strain>
    </source>
</reference>
<feature type="signal peptide" evidence="2">
    <location>
        <begin position="1"/>
        <end position="20"/>
    </location>
</feature>
<keyword evidence="4" id="KW-1185">Reference proteome</keyword>
<dbReference type="Proteomes" id="UP001501310">
    <property type="component" value="Unassembled WGS sequence"/>
</dbReference>
<dbReference type="Gene3D" id="1.20.1440.30">
    <property type="entry name" value="Biosynthetic Protein domain"/>
    <property type="match status" value="1"/>
</dbReference>
<dbReference type="InterPro" id="IPR007815">
    <property type="entry name" value="Emycin_Estase"/>
</dbReference>
<proteinExistence type="predicted"/>
<name>A0ABP7RL61_9SPHN</name>